<reference evidence="1" key="1">
    <citation type="submission" date="2020-06" db="EMBL/GenBank/DDBJ databases">
        <title>Unique genomic features of the anaerobic methanotrophic archaea.</title>
        <authorList>
            <person name="Chadwick G.L."/>
            <person name="Skennerton C.T."/>
            <person name="Laso-Perez R."/>
            <person name="Leu A.O."/>
            <person name="Speth D.R."/>
            <person name="Yu H."/>
            <person name="Morgan-Lang C."/>
            <person name="Hatzenpichler R."/>
            <person name="Goudeau D."/>
            <person name="Malmstrom R."/>
            <person name="Brazelton W.J."/>
            <person name="Woyke T."/>
            <person name="Hallam S.J."/>
            <person name="Tyson G.W."/>
            <person name="Wegener G."/>
            <person name="Boetius A."/>
            <person name="Orphan V."/>
        </authorList>
    </citation>
    <scope>NUCLEOTIDE SEQUENCE</scope>
</reference>
<dbReference type="AlphaFoldDB" id="A0A7G9Y6X0"/>
<gene>
    <name evidence="1" type="ORF">ALLGJMBF_00006</name>
</gene>
<evidence type="ECO:0000313" key="1">
    <source>
        <dbReference type="EMBL" id="QNO43754.1"/>
    </source>
</evidence>
<name>A0A7G9Y6X0_9EURY</name>
<dbReference type="EMBL" id="MT630860">
    <property type="protein sequence ID" value="QNO43754.1"/>
    <property type="molecule type" value="Genomic_DNA"/>
</dbReference>
<accession>A0A7G9Y6X0</accession>
<proteinExistence type="predicted"/>
<organism evidence="1">
    <name type="scientific">Candidatus Methanogaster sp. ANME-2c ERB4</name>
    <dbReference type="NCBI Taxonomy" id="2759911"/>
    <lineage>
        <taxon>Archaea</taxon>
        <taxon>Methanobacteriati</taxon>
        <taxon>Methanobacteriota</taxon>
        <taxon>Stenosarchaea group</taxon>
        <taxon>Methanomicrobia</taxon>
        <taxon>Methanosarcinales</taxon>
        <taxon>ANME-2 cluster</taxon>
        <taxon>Candidatus Methanogasteraceae</taxon>
        <taxon>Candidatus Methanogaster</taxon>
    </lineage>
</organism>
<protein>
    <submittedName>
        <fullName evidence="1">Uncharacterized protein</fullName>
    </submittedName>
</protein>
<sequence length="47" mass="5247">MIMNRYNQTRGSNAFLRVFSCVSNGCGGDALWAQGRRGTREYVCGWG</sequence>